<dbReference type="Pfam" id="PF09898">
    <property type="entry name" value="DUF2125"/>
    <property type="match status" value="1"/>
</dbReference>
<dbReference type="InterPro" id="IPR018666">
    <property type="entry name" value="DUF2125"/>
</dbReference>
<sequence>MKRLLVVIVVAGALWSGYWVVAMRGAMAGFEAWFAARRAEGWQADYAALTVRGYPNRIDTTFDRPALADPETGLAWEAPFFQIFALSYKPNHIIAVWPDIQRFSTPRAKYMISSADMRASLVMAPDPTLALQRSNLVAGAIAIEGPDGTTTLEGLQAAVGLSDGAVQDYRIAINSDGFAPPAPTGLTLRTGGRLPHRFDALRADLSVAFDKPWDLTALEERRPQPRTIRLKLAEAKWGELELALAGQLAVDAAGRPNGRLTVKARNWRDIIALARAGRWLPASWLDPIEEALTLTAQLSGNSQTLDLPLDFKNGTMSLGPFPLGAAPVLQIR</sequence>
<gene>
    <name evidence="1" type="ORF">NO357_19115</name>
</gene>
<accession>A0AAE4B6C3</accession>
<dbReference type="EMBL" id="JANHAX010000007">
    <property type="protein sequence ID" value="MDQ2092017.1"/>
    <property type="molecule type" value="Genomic_DNA"/>
</dbReference>
<reference evidence="1" key="2">
    <citation type="submission" date="2023-02" db="EMBL/GenBank/DDBJ databases">
        <title>'Rhodoalgimonas zhirmunskyi' gen. nov., isolated from a red alga.</title>
        <authorList>
            <person name="Nedashkovskaya O.I."/>
            <person name="Otstavnykh N.Y."/>
            <person name="Bystritskaya E.P."/>
            <person name="Balabanova L.A."/>
            <person name="Isaeva M.P."/>
        </authorList>
    </citation>
    <scope>NUCLEOTIDE SEQUENCE</scope>
    <source>
        <strain evidence="1">KCTC 52189</strain>
    </source>
</reference>
<protein>
    <submittedName>
        <fullName evidence="1">DUF2125 domain-containing protein</fullName>
    </submittedName>
</protein>
<comment type="caution">
    <text evidence="1">The sequence shown here is derived from an EMBL/GenBank/DDBJ whole genome shotgun (WGS) entry which is preliminary data.</text>
</comment>
<organism evidence="1 2">
    <name type="scientific">Marimonas arenosa</name>
    <dbReference type="NCBI Taxonomy" id="1795305"/>
    <lineage>
        <taxon>Bacteria</taxon>
        <taxon>Pseudomonadati</taxon>
        <taxon>Pseudomonadota</taxon>
        <taxon>Alphaproteobacteria</taxon>
        <taxon>Rhodobacterales</taxon>
        <taxon>Paracoccaceae</taxon>
        <taxon>Marimonas</taxon>
    </lineage>
</organism>
<dbReference type="AlphaFoldDB" id="A0AAE4B6C3"/>
<name>A0AAE4B6C3_9RHOB</name>
<evidence type="ECO:0000313" key="1">
    <source>
        <dbReference type="EMBL" id="MDQ2092017.1"/>
    </source>
</evidence>
<dbReference type="RefSeq" id="WP_306737325.1">
    <property type="nucleotide sequence ID" value="NZ_JANHAX010000007.1"/>
</dbReference>
<evidence type="ECO:0000313" key="2">
    <source>
        <dbReference type="Proteomes" id="UP001226762"/>
    </source>
</evidence>
<proteinExistence type="predicted"/>
<dbReference type="Proteomes" id="UP001226762">
    <property type="component" value="Unassembled WGS sequence"/>
</dbReference>
<reference evidence="1" key="1">
    <citation type="submission" date="2022-07" db="EMBL/GenBank/DDBJ databases">
        <authorList>
            <person name="Otstavnykh N."/>
            <person name="Isaeva M."/>
            <person name="Bystritskaya E."/>
        </authorList>
    </citation>
    <scope>NUCLEOTIDE SEQUENCE</scope>
    <source>
        <strain evidence="1">KCTC 52189</strain>
    </source>
</reference>
<keyword evidence="2" id="KW-1185">Reference proteome</keyword>